<accession>G5DYU9</accession>
<feature type="non-terminal residue" evidence="1">
    <location>
        <position position="137"/>
    </location>
</feature>
<organism evidence="1">
    <name type="scientific">Pipa carvalhoi</name>
    <name type="common">Carvalho's Surinam toad</name>
    <dbReference type="NCBI Taxonomy" id="191480"/>
    <lineage>
        <taxon>Eukaryota</taxon>
        <taxon>Metazoa</taxon>
        <taxon>Chordata</taxon>
        <taxon>Craniata</taxon>
        <taxon>Vertebrata</taxon>
        <taxon>Euteleostomi</taxon>
        <taxon>Amphibia</taxon>
        <taxon>Batrachia</taxon>
        <taxon>Anura</taxon>
        <taxon>Pipoidea</taxon>
        <taxon>Pipidae</taxon>
        <taxon>Pipinae</taxon>
        <taxon>Pipa</taxon>
    </lineage>
</organism>
<reference evidence="1" key="1">
    <citation type="submission" date="2011-09" db="EMBL/GenBank/DDBJ databases">
        <title>The odds of duplicate gene persistence after polyploidization.</title>
        <authorList>
            <person name="Chain F.J.J."/>
            <person name="Evans B.J."/>
            <person name="Dushoff J."/>
        </authorList>
    </citation>
    <scope>NUCLEOTIDE SEQUENCE</scope>
    <source>
        <tissue evidence="1">Liver</tissue>
    </source>
</reference>
<name>G5DYU9_9PIPI</name>
<evidence type="ECO:0000313" key="1">
    <source>
        <dbReference type="EMBL" id="AEQ16636.1"/>
    </source>
</evidence>
<sequence>RGDLSCRMHTCFDVYRCGFNPKNKVKVYIYPLKKYTDEYGGSVGGSISREYNQLLSAVSQSDFYTEVLPFSEVLDWKRAAVVIPEEKMVEMYSILQGIPHRQVEEMQQQARWFWEGYFKSMKSIALTTLQIINDRIY</sequence>
<dbReference type="AlphaFoldDB" id="G5DYU9"/>
<feature type="non-terminal residue" evidence="1">
    <location>
        <position position="1"/>
    </location>
</feature>
<proteinExistence type="evidence at transcript level"/>
<dbReference type="EMBL" id="JP286313">
    <property type="protein sequence ID" value="AEQ16636.1"/>
    <property type="molecule type" value="mRNA"/>
</dbReference>
<protein>
    <submittedName>
        <fullName evidence="1">Putative exostosin 2</fullName>
    </submittedName>
</protein>